<organism evidence="1 2">
    <name type="scientific">Datura stramonium</name>
    <name type="common">Jimsonweed</name>
    <name type="synonym">Common thornapple</name>
    <dbReference type="NCBI Taxonomy" id="4076"/>
    <lineage>
        <taxon>Eukaryota</taxon>
        <taxon>Viridiplantae</taxon>
        <taxon>Streptophyta</taxon>
        <taxon>Embryophyta</taxon>
        <taxon>Tracheophyta</taxon>
        <taxon>Spermatophyta</taxon>
        <taxon>Magnoliopsida</taxon>
        <taxon>eudicotyledons</taxon>
        <taxon>Gunneridae</taxon>
        <taxon>Pentapetalae</taxon>
        <taxon>asterids</taxon>
        <taxon>lamiids</taxon>
        <taxon>Solanales</taxon>
        <taxon>Solanaceae</taxon>
        <taxon>Solanoideae</taxon>
        <taxon>Datureae</taxon>
        <taxon>Datura</taxon>
    </lineage>
</organism>
<proteinExistence type="predicted"/>
<gene>
    <name evidence="1" type="ORF">HAX54_019998</name>
</gene>
<keyword evidence="2" id="KW-1185">Reference proteome</keyword>
<name>A0ABS8S2Y9_DATST</name>
<sequence>MEQEEESQPLDYSLLVDVDVEEEDKSDDIKHNSILELGRLVLLILNTFQHCVWRETRNRAFQAYEEMCRTGKFEYPKLKLRSTSQA</sequence>
<dbReference type="Proteomes" id="UP000823775">
    <property type="component" value="Unassembled WGS sequence"/>
</dbReference>
<evidence type="ECO:0000313" key="2">
    <source>
        <dbReference type="Proteomes" id="UP000823775"/>
    </source>
</evidence>
<comment type="caution">
    <text evidence="1">The sequence shown here is derived from an EMBL/GenBank/DDBJ whole genome shotgun (WGS) entry which is preliminary data.</text>
</comment>
<accession>A0ABS8S2Y9</accession>
<evidence type="ECO:0000313" key="1">
    <source>
        <dbReference type="EMBL" id="MCD7453193.1"/>
    </source>
</evidence>
<reference evidence="1 2" key="1">
    <citation type="journal article" date="2021" name="BMC Genomics">
        <title>Datura genome reveals duplications of psychoactive alkaloid biosynthetic genes and high mutation rate following tissue culture.</title>
        <authorList>
            <person name="Rajewski A."/>
            <person name="Carter-House D."/>
            <person name="Stajich J."/>
            <person name="Litt A."/>
        </authorList>
    </citation>
    <scope>NUCLEOTIDE SEQUENCE [LARGE SCALE GENOMIC DNA]</scope>
    <source>
        <strain evidence="1">AR-01</strain>
    </source>
</reference>
<protein>
    <submittedName>
        <fullName evidence="1">Uncharacterized protein</fullName>
    </submittedName>
</protein>
<dbReference type="EMBL" id="JACEIK010000242">
    <property type="protein sequence ID" value="MCD7453193.1"/>
    <property type="molecule type" value="Genomic_DNA"/>
</dbReference>